<proteinExistence type="predicted"/>
<organism evidence="1">
    <name type="scientific">Sesamum latifolium</name>
    <dbReference type="NCBI Taxonomy" id="2727402"/>
    <lineage>
        <taxon>Eukaryota</taxon>
        <taxon>Viridiplantae</taxon>
        <taxon>Streptophyta</taxon>
        <taxon>Embryophyta</taxon>
        <taxon>Tracheophyta</taxon>
        <taxon>Spermatophyta</taxon>
        <taxon>Magnoliopsida</taxon>
        <taxon>eudicotyledons</taxon>
        <taxon>Gunneridae</taxon>
        <taxon>Pentapetalae</taxon>
        <taxon>asterids</taxon>
        <taxon>lamiids</taxon>
        <taxon>Lamiales</taxon>
        <taxon>Pedaliaceae</taxon>
        <taxon>Sesamum</taxon>
    </lineage>
</organism>
<name>A0AAW2U148_9LAMI</name>
<dbReference type="InterPro" id="IPR004242">
    <property type="entry name" value="Transposase_21"/>
</dbReference>
<evidence type="ECO:0000313" key="1">
    <source>
        <dbReference type="EMBL" id="KAL0410960.1"/>
    </source>
</evidence>
<gene>
    <name evidence="1" type="ORF">Slati_3685700</name>
</gene>
<reference evidence="1" key="2">
    <citation type="journal article" date="2024" name="Plant">
        <title>Genomic evolution and insights into agronomic trait innovations of Sesamum species.</title>
        <authorList>
            <person name="Miao H."/>
            <person name="Wang L."/>
            <person name="Qu L."/>
            <person name="Liu H."/>
            <person name="Sun Y."/>
            <person name="Le M."/>
            <person name="Wang Q."/>
            <person name="Wei S."/>
            <person name="Zheng Y."/>
            <person name="Lin W."/>
            <person name="Duan Y."/>
            <person name="Cao H."/>
            <person name="Xiong S."/>
            <person name="Wang X."/>
            <person name="Wei L."/>
            <person name="Li C."/>
            <person name="Ma Q."/>
            <person name="Ju M."/>
            <person name="Zhao R."/>
            <person name="Li G."/>
            <person name="Mu C."/>
            <person name="Tian Q."/>
            <person name="Mei H."/>
            <person name="Zhang T."/>
            <person name="Gao T."/>
            <person name="Zhang H."/>
        </authorList>
    </citation>
    <scope>NUCLEOTIDE SEQUENCE</scope>
    <source>
        <strain evidence="1">KEN1</strain>
    </source>
</reference>
<accession>A0AAW2U148</accession>
<comment type="caution">
    <text evidence="1">The sequence shown here is derived from an EMBL/GenBank/DDBJ whole genome shotgun (WGS) entry which is preliminary data.</text>
</comment>
<dbReference type="EMBL" id="JACGWN010000013">
    <property type="protein sequence ID" value="KAL0410960.1"/>
    <property type="molecule type" value="Genomic_DNA"/>
</dbReference>
<protein>
    <submittedName>
        <fullName evidence="1">Uncharacterized protein</fullName>
    </submittedName>
</protein>
<dbReference type="Pfam" id="PF02992">
    <property type="entry name" value="Transposase_21"/>
    <property type="match status" value="1"/>
</dbReference>
<reference evidence="1" key="1">
    <citation type="submission" date="2020-06" db="EMBL/GenBank/DDBJ databases">
        <authorList>
            <person name="Li T."/>
            <person name="Hu X."/>
            <person name="Zhang T."/>
            <person name="Song X."/>
            <person name="Zhang H."/>
            <person name="Dai N."/>
            <person name="Sheng W."/>
            <person name="Hou X."/>
            <person name="Wei L."/>
        </authorList>
    </citation>
    <scope>NUCLEOTIDE SEQUENCE</scope>
    <source>
        <strain evidence="1">KEN1</strain>
        <tissue evidence="1">Leaf</tissue>
    </source>
</reference>
<dbReference type="AlphaFoldDB" id="A0AAW2U148"/>
<sequence>MEPHNIRLGLCMGGFAPHGQYGCKYSCWPIILTPYNLSLGICKSSEYIFLMMVISDPFTLKHLIDVYLELLIEELQNLWHVGVLTHDNAKKETFTMCATLMWTRLWDNV</sequence>